<feature type="compositionally biased region" description="Low complexity" evidence="1">
    <location>
        <begin position="162"/>
        <end position="185"/>
    </location>
</feature>
<feature type="region of interest" description="Disordered" evidence="1">
    <location>
        <begin position="66"/>
        <end position="109"/>
    </location>
</feature>
<organism evidence="2 3">
    <name type="scientific">Mugilogobius chulae</name>
    <name type="common">yellowstripe goby</name>
    <dbReference type="NCBI Taxonomy" id="88201"/>
    <lineage>
        <taxon>Eukaryota</taxon>
        <taxon>Metazoa</taxon>
        <taxon>Chordata</taxon>
        <taxon>Craniata</taxon>
        <taxon>Vertebrata</taxon>
        <taxon>Euteleostomi</taxon>
        <taxon>Actinopterygii</taxon>
        <taxon>Neopterygii</taxon>
        <taxon>Teleostei</taxon>
        <taxon>Neoteleostei</taxon>
        <taxon>Acanthomorphata</taxon>
        <taxon>Gobiaria</taxon>
        <taxon>Gobiiformes</taxon>
        <taxon>Gobioidei</taxon>
        <taxon>Gobiidae</taxon>
        <taxon>Gobionellinae</taxon>
        <taxon>Mugilogobius</taxon>
    </lineage>
</organism>
<evidence type="ECO:0000313" key="2">
    <source>
        <dbReference type="EMBL" id="KAK7930332.1"/>
    </source>
</evidence>
<gene>
    <name evidence="2" type="ORF">WMY93_006727</name>
</gene>
<evidence type="ECO:0000313" key="3">
    <source>
        <dbReference type="Proteomes" id="UP001460270"/>
    </source>
</evidence>
<accession>A0AAW0PUB2</accession>
<keyword evidence="3" id="KW-1185">Reference proteome</keyword>
<evidence type="ECO:0000256" key="1">
    <source>
        <dbReference type="SAM" id="MobiDB-lite"/>
    </source>
</evidence>
<comment type="caution">
    <text evidence="2">The sequence shown here is derived from an EMBL/GenBank/DDBJ whole genome shotgun (WGS) entry which is preliminary data.</text>
</comment>
<protein>
    <submittedName>
        <fullName evidence="2">Uncharacterized protein</fullName>
    </submittedName>
</protein>
<dbReference type="PANTHER" id="PTHR16058:SF4">
    <property type="entry name" value="DOUBLE ZINC RIBBON AND ANKYRIN REPEAT-CONTAINING PROTEIN 1"/>
    <property type="match status" value="1"/>
</dbReference>
<reference evidence="3" key="1">
    <citation type="submission" date="2024-04" db="EMBL/GenBank/DDBJ databases">
        <title>Salinicola lusitanus LLJ914,a marine bacterium isolated from the Okinawa Trough.</title>
        <authorList>
            <person name="Li J."/>
        </authorList>
    </citation>
    <scope>NUCLEOTIDE SEQUENCE [LARGE SCALE GENOMIC DNA]</scope>
</reference>
<feature type="compositionally biased region" description="Basic residues" evidence="1">
    <location>
        <begin position="86"/>
        <end position="97"/>
    </location>
</feature>
<feature type="region of interest" description="Disordered" evidence="1">
    <location>
        <begin position="304"/>
        <end position="333"/>
    </location>
</feature>
<feature type="region of interest" description="Disordered" evidence="1">
    <location>
        <begin position="162"/>
        <end position="234"/>
    </location>
</feature>
<dbReference type="Proteomes" id="UP001460270">
    <property type="component" value="Unassembled WGS sequence"/>
</dbReference>
<dbReference type="PANTHER" id="PTHR16058">
    <property type="entry name" value="DOUBLE ZINC RIBBON AND ANKYRIN REPEAT-CONTAINING PROTEIN 1"/>
    <property type="match status" value="1"/>
</dbReference>
<feature type="compositionally biased region" description="Polar residues" evidence="1">
    <location>
        <begin position="70"/>
        <end position="79"/>
    </location>
</feature>
<name>A0AAW0PUB2_9GOBI</name>
<dbReference type="InterPro" id="IPR052481">
    <property type="entry name" value="DZAN1"/>
</dbReference>
<sequence length="333" mass="35954">MQDVLSVTSQDRDTSHVCLCVSDFRQSSTVTKFFRVDDVTDPDPTNHSPPLILLTNEDEVQVSLAPPTRLRSSNSTSCPGSPASCGHKHSDQKKKMKTSPEPDLRPEDSTFLQTLSRIEKTRIQRETDFLRCPDCLTLRPSDPAAVFCSLCGARLGAVPAAAPPADRAQAPPPASAEAPPTAEQSTQTVGLFFPSATALRSRPNQNQDPDRDRDQDRGRGQRRPRGGVSPGRGFWRQQVDHVCAHLRSHAQNHAPFRTLLGEPRLGRLVSAVVQEDPHEVTLTLSFSRATPALTPVTPVTPVTSAMSRADRPAPAGGAAGLQTLSSVTEGVVQ</sequence>
<dbReference type="EMBL" id="JBBPFD010000004">
    <property type="protein sequence ID" value="KAK7930332.1"/>
    <property type="molecule type" value="Genomic_DNA"/>
</dbReference>
<proteinExistence type="predicted"/>
<feature type="compositionally biased region" description="Basic and acidic residues" evidence="1">
    <location>
        <begin position="208"/>
        <end position="219"/>
    </location>
</feature>
<feature type="compositionally biased region" description="Polar residues" evidence="1">
    <location>
        <begin position="322"/>
        <end position="333"/>
    </location>
</feature>
<dbReference type="AlphaFoldDB" id="A0AAW0PUB2"/>
<feature type="compositionally biased region" description="Basic and acidic residues" evidence="1">
    <location>
        <begin position="98"/>
        <end position="108"/>
    </location>
</feature>